<dbReference type="Proteomes" id="UP000735302">
    <property type="component" value="Unassembled WGS sequence"/>
</dbReference>
<dbReference type="EMBL" id="BLXT01001156">
    <property type="protein sequence ID" value="GFN83342.1"/>
    <property type="molecule type" value="Genomic_DNA"/>
</dbReference>
<comment type="caution">
    <text evidence="2">The sequence shown here is derived from an EMBL/GenBank/DDBJ whole genome shotgun (WGS) entry which is preliminary data.</text>
</comment>
<reference evidence="2 3" key="1">
    <citation type="journal article" date="2021" name="Elife">
        <title>Chloroplast acquisition without the gene transfer in kleptoplastic sea slugs, Plakobranchus ocellatus.</title>
        <authorList>
            <person name="Maeda T."/>
            <person name="Takahashi S."/>
            <person name="Yoshida T."/>
            <person name="Shimamura S."/>
            <person name="Takaki Y."/>
            <person name="Nagai Y."/>
            <person name="Toyoda A."/>
            <person name="Suzuki Y."/>
            <person name="Arimoto A."/>
            <person name="Ishii H."/>
            <person name="Satoh N."/>
            <person name="Nishiyama T."/>
            <person name="Hasebe M."/>
            <person name="Maruyama T."/>
            <person name="Minagawa J."/>
            <person name="Obokata J."/>
            <person name="Shigenobu S."/>
        </authorList>
    </citation>
    <scope>NUCLEOTIDE SEQUENCE [LARGE SCALE GENOMIC DNA]</scope>
</reference>
<feature type="region of interest" description="Disordered" evidence="1">
    <location>
        <begin position="52"/>
        <end position="76"/>
    </location>
</feature>
<sequence length="174" mass="19380">MVEEMSGVTHARSIKIRRGVVKILTSTIVLIFDNPKQPNRIRAEYLTLDIRPTKPADGGRSAPAAPPKGGGGAGNAQKEYLAQGRFQKWRPLRNLSVVLRPWPWKARIPFIFNLKGFIHPQLPEGLRLLYGVPSFLLQIPSLAHGGDITRSSVFITTSLFLHPQLLVMEVIKTI</sequence>
<evidence type="ECO:0000313" key="3">
    <source>
        <dbReference type="Proteomes" id="UP000735302"/>
    </source>
</evidence>
<name>A0AAV3YLE0_9GAST</name>
<dbReference type="AlphaFoldDB" id="A0AAV3YLE0"/>
<organism evidence="2 3">
    <name type="scientific">Plakobranchus ocellatus</name>
    <dbReference type="NCBI Taxonomy" id="259542"/>
    <lineage>
        <taxon>Eukaryota</taxon>
        <taxon>Metazoa</taxon>
        <taxon>Spiralia</taxon>
        <taxon>Lophotrochozoa</taxon>
        <taxon>Mollusca</taxon>
        <taxon>Gastropoda</taxon>
        <taxon>Heterobranchia</taxon>
        <taxon>Euthyneura</taxon>
        <taxon>Panpulmonata</taxon>
        <taxon>Sacoglossa</taxon>
        <taxon>Placobranchoidea</taxon>
        <taxon>Plakobranchidae</taxon>
        <taxon>Plakobranchus</taxon>
    </lineage>
</organism>
<evidence type="ECO:0000256" key="1">
    <source>
        <dbReference type="SAM" id="MobiDB-lite"/>
    </source>
</evidence>
<keyword evidence="3" id="KW-1185">Reference proteome</keyword>
<proteinExistence type="predicted"/>
<gene>
    <name evidence="2" type="ORF">PoB_000984800</name>
</gene>
<accession>A0AAV3YLE0</accession>
<evidence type="ECO:0000313" key="2">
    <source>
        <dbReference type="EMBL" id="GFN83342.1"/>
    </source>
</evidence>
<protein>
    <submittedName>
        <fullName evidence="2">Uncharacterized protein</fullName>
    </submittedName>
</protein>